<dbReference type="InterPro" id="IPR050538">
    <property type="entry name" value="MAP_kinase_kinase_kinase"/>
</dbReference>
<dbReference type="PRINTS" id="PR00109">
    <property type="entry name" value="TYRKINASE"/>
</dbReference>
<keyword evidence="2 5" id="KW-0547">Nucleotide-binding</keyword>
<keyword evidence="9" id="KW-1185">Reference proteome</keyword>
<sequence length="413" mass="46217">MSQPGPSNSKETSLDPQHVAHDLTKIEKSKFPEPETQINSKNLNASAASTTRFNDIPERKTLIMRDEGTEPFHFQLGTCVGYGQFGGVYRALNLHSGQVVAVKSISLGRYSEAEIQQLMREVRAAKKLNHPTIVTYEIMCRENDILNIVQEFAESGSLAQTIKAFGKLSEHLVHGYAVKILEGLDYLHQSGVAHCNLKASNIFCTKNGNIKLSDFGLSLNVRQKFLESTIDVPGAPNWMAPEVIELKGASRESDIWSFACTIIELLTGNPPYSNLRNSMVVMFWVVEDPMPIIPEDCSERLQDFLRICFQKDPTKRPTVEQLSRHDWLRTPSTPLRGNPQGDIPFARRIGQKSASADPPRYQRDIRRRPVIEDLSTSPPVPIAYALGRTKEAVNDASNPQQHKFVLTTFSSKS</sequence>
<keyword evidence="4 5" id="KW-0067">ATP-binding</keyword>
<dbReference type="PROSITE" id="PS50011">
    <property type="entry name" value="PROTEIN_KINASE_DOM"/>
    <property type="match status" value="1"/>
</dbReference>
<evidence type="ECO:0000256" key="6">
    <source>
        <dbReference type="SAM" id="MobiDB-lite"/>
    </source>
</evidence>
<feature type="region of interest" description="Disordered" evidence="6">
    <location>
        <begin position="319"/>
        <end position="364"/>
    </location>
</feature>
<proteinExistence type="predicted"/>
<dbReference type="InterPro" id="IPR017441">
    <property type="entry name" value="Protein_kinase_ATP_BS"/>
</dbReference>
<evidence type="ECO:0000256" key="3">
    <source>
        <dbReference type="ARBA" id="ARBA00022777"/>
    </source>
</evidence>
<dbReference type="InterPro" id="IPR001245">
    <property type="entry name" value="Ser-Thr/Tyr_kinase_cat_dom"/>
</dbReference>
<accession>A0A4Y7Q0G1</accession>
<evidence type="ECO:0000313" key="9">
    <source>
        <dbReference type="Proteomes" id="UP000294933"/>
    </source>
</evidence>
<feature type="compositionally biased region" description="Basic and acidic residues" evidence="6">
    <location>
        <begin position="319"/>
        <end position="328"/>
    </location>
</feature>
<feature type="region of interest" description="Disordered" evidence="6">
    <location>
        <begin position="1"/>
        <end position="39"/>
    </location>
</feature>
<dbReference type="PANTHER" id="PTHR48016">
    <property type="entry name" value="MAP KINASE KINASE KINASE SSK2-RELATED-RELATED"/>
    <property type="match status" value="1"/>
</dbReference>
<evidence type="ECO:0000256" key="5">
    <source>
        <dbReference type="PROSITE-ProRule" id="PRU10141"/>
    </source>
</evidence>
<dbReference type="OrthoDB" id="8693905at2759"/>
<dbReference type="Pfam" id="PF00069">
    <property type="entry name" value="Pkinase"/>
    <property type="match status" value="1"/>
</dbReference>
<dbReference type="Proteomes" id="UP000294933">
    <property type="component" value="Unassembled WGS sequence"/>
</dbReference>
<feature type="compositionally biased region" description="Basic and acidic residues" evidence="6">
    <location>
        <begin position="18"/>
        <end position="33"/>
    </location>
</feature>
<dbReference type="PROSITE" id="PS00107">
    <property type="entry name" value="PROTEIN_KINASE_ATP"/>
    <property type="match status" value="1"/>
</dbReference>
<dbReference type="PANTHER" id="PTHR48016:SF56">
    <property type="entry name" value="MAPKK KINASE"/>
    <property type="match status" value="1"/>
</dbReference>
<evidence type="ECO:0000256" key="4">
    <source>
        <dbReference type="ARBA" id="ARBA00022840"/>
    </source>
</evidence>
<dbReference type="GO" id="GO:0005524">
    <property type="term" value="F:ATP binding"/>
    <property type="evidence" value="ECO:0007669"/>
    <property type="project" value="UniProtKB-UniRule"/>
</dbReference>
<feature type="binding site" evidence="5">
    <location>
        <position position="103"/>
    </location>
    <ligand>
        <name>ATP</name>
        <dbReference type="ChEBI" id="CHEBI:30616"/>
    </ligand>
</feature>
<keyword evidence="1" id="KW-0808">Transferase</keyword>
<evidence type="ECO:0000256" key="1">
    <source>
        <dbReference type="ARBA" id="ARBA00022679"/>
    </source>
</evidence>
<dbReference type="EMBL" id="ML170189">
    <property type="protein sequence ID" value="TDL20280.1"/>
    <property type="molecule type" value="Genomic_DNA"/>
</dbReference>
<evidence type="ECO:0000256" key="2">
    <source>
        <dbReference type="ARBA" id="ARBA00022741"/>
    </source>
</evidence>
<dbReference type="GO" id="GO:0004672">
    <property type="term" value="F:protein kinase activity"/>
    <property type="evidence" value="ECO:0007669"/>
    <property type="project" value="InterPro"/>
</dbReference>
<dbReference type="InterPro" id="IPR011009">
    <property type="entry name" value="Kinase-like_dom_sf"/>
</dbReference>
<dbReference type="AlphaFoldDB" id="A0A4Y7Q0G1"/>
<reference evidence="8 9" key="1">
    <citation type="submission" date="2018-06" db="EMBL/GenBank/DDBJ databases">
        <title>A transcriptomic atlas of mushroom development highlights an independent origin of complex multicellularity.</title>
        <authorList>
            <consortium name="DOE Joint Genome Institute"/>
            <person name="Krizsan K."/>
            <person name="Almasi E."/>
            <person name="Merenyi Z."/>
            <person name="Sahu N."/>
            <person name="Viragh M."/>
            <person name="Koszo T."/>
            <person name="Mondo S."/>
            <person name="Kiss B."/>
            <person name="Balint B."/>
            <person name="Kues U."/>
            <person name="Barry K."/>
            <person name="Hegedus J.C."/>
            <person name="Henrissat B."/>
            <person name="Johnson J."/>
            <person name="Lipzen A."/>
            <person name="Ohm R."/>
            <person name="Nagy I."/>
            <person name="Pangilinan J."/>
            <person name="Yan J."/>
            <person name="Xiong Y."/>
            <person name="Grigoriev I.V."/>
            <person name="Hibbett D.S."/>
            <person name="Nagy L.G."/>
        </authorList>
    </citation>
    <scope>NUCLEOTIDE SEQUENCE [LARGE SCALE GENOMIC DNA]</scope>
    <source>
        <strain evidence="8 9">SZMC22713</strain>
    </source>
</reference>
<dbReference type="Gene3D" id="1.10.510.10">
    <property type="entry name" value="Transferase(Phosphotransferase) domain 1"/>
    <property type="match status" value="1"/>
</dbReference>
<feature type="compositionally biased region" description="Polar residues" evidence="6">
    <location>
        <begin position="1"/>
        <end position="15"/>
    </location>
</feature>
<organism evidence="8 9">
    <name type="scientific">Rickenella mellea</name>
    <dbReference type="NCBI Taxonomy" id="50990"/>
    <lineage>
        <taxon>Eukaryota</taxon>
        <taxon>Fungi</taxon>
        <taxon>Dikarya</taxon>
        <taxon>Basidiomycota</taxon>
        <taxon>Agaricomycotina</taxon>
        <taxon>Agaricomycetes</taxon>
        <taxon>Hymenochaetales</taxon>
        <taxon>Rickenellaceae</taxon>
        <taxon>Rickenella</taxon>
    </lineage>
</organism>
<feature type="domain" description="Protein kinase" evidence="7">
    <location>
        <begin position="74"/>
        <end position="328"/>
    </location>
</feature>
<dbReference type="GO" id="GO:0000165">
    <property type="term" value="P:MAPK cascade"/>
    <property type="evidence" value="ECO:0007669"/>
    <property type="project" value="UniProtKB-ARBA"/>
</dbReference>
<dbReference type="InterPro" id="IPR000719">
    <property type="entry name" value="Prot_kinase_dom"/>
</dbReference>
<dbReference type="STRING" id="50990.A0A4Y7Q0G1"/>
<keyword evidence="3 8" id="KW-0418">Kinase</keyword>
<evidence type="ECO:0000313" key="8">
    <source>
        <dbReference type="EMBL" id="TDL20280.1"/>
    </source>
</evidence>
<dbReference type="SUPFAM" id="SSF56112">
    <property type="entry name" value="Protein kinase-like (PK-like)"/>
    <property type="match status" value="1"/>
</dbReference>
<dbReference type="VEuPathDB" id="FungiDB:BD410DRAFT_726059"/>
<name>A0A4Y7Q0G1_9AGAM</name>
<gene>
    <name evidence="8" type="ORF">BD410DRAFT_726059</name>
</gene>
<evidence type="ECO:0000259" key="7">
    <source>
        <dbReference type="PROSITE" id="PS50011"/>
    </source>
</evidence>
<protein>
    <submittedName>
        <fullName evidence="8">Kinase-like protein</fullName>
    </submittedName>
</protein>